<dbReference type="FunFam" id="3.40.50.300:FF:000031">
    <property type="entry name" value="Eukaryotic initiation factor 4A-III"/>
    <property type="match status" value="1"/>
</dbReference>
<evidence type="ECO:0000256" key="1">
    <source>
        <dbReference type="ARBA" id="ARBA00012552"/>
    </source>
</evidence>
<evidence type="ECO:0000256" key="6">
    <source>
        <dbReference type="ARBA" id="ARBA00022884"/>
    </source>
</evidence>
<dbReference type="SMART" id="SM00487">
    <property type="entry name" value="DEXDc"/>
    <property type="match status" value="1"/>
</dbReference>
<feature type="domain" description="DEAD-box RNA helicase Q" evidence="11">
    <location>
        <begin position="23"/>
        <end position="51"/>
    </location>
</feature>
<evidence type="ECO:0000259" key="9">
    <source>
        <dbReference type="PROSITE" id="PS51192"/>
    </source>
</evidence>
<feature type="domain" description="Helicase ATP-binding" evidence="9">
    <location>
        <begin position="54"/>
        <end position="193"/>
    </location>
</feature>
<dbReference type="EMBL" id="RSCD01000002">
    <property type="protein sequence ID" value="RSH94685.1"/>
    <property type="molecule type" value="Genomic_DNA"/>
</dbReference>
<feature type="domain" description="Helicase C-terminal" evidence="10">
    <location>
        <begin position="204"/>
        <end position="365"/>
    </location>
</feature>
<proteinExistence type="predicted"/>
<dbReference type="GO" id="GO:0016787">
    <property type="term" value="F:hydrolase activity"/>
    <property type="evidence" value="ECO:0007669"/>
    <property type="project" value="UniProtKB-KW"/>
</dbReference>
<dbReference type="STRING" id="1890683.A0A427YUL0"/>
<dbReference type="EC" id="3.6.4.13" evidence="1"/>
<keyword evidence="13" id="KW-1185">Reference proteome</keyword>
<evidence type="ECO:0000256" key="5">
    <source>
        <dbReference type="ARBA" id="ARBA00022840"/>
    </source>
</evidence>
<evidence type="ECO:0000256" key="8">
    <source>
        <dbReference type="PROSITE-ProRule" id="PRU00552"/>
    </source>
</evidence>
<dbReference type="OrthoDB" id="10265785at2759"/>
<evidence type="ECO:0000256" key="3">
    <source>
        <dbReference type="ARBA" id="ARBA00022801"/>
    </source>
</evidence>
<sequence length="365" mass="41039">MAGINSGDDKLVFESSEAVSVAPTFEALNLKEDLLRGIYAYNFEKPSAIQQRAIIPIMRGRDVIAQAQSGTGKTATFSISALQSIDTNIRETQVLVLSPTRELAVQIQTVVLALGDYMNVSCHACIGGTSVGEDIRKLEAGQQVVSGTPGRVFDMIRRRNLRTKDIKVVVVSATLPHDVLEMTTKFMTDPIRILVKRDELTLEGIKQFFVAVEKEDWKFDTLCDLYDTLTITQAVIFCNTRRKVDWLTEKMREANFTVSSMHGEMVQKERDAIMAEFRGGQSRVLITTDVWARGIDVQQVSLVINYDLPSSRENYLHRIGRSGRFGRKGVAINFVTVEDVRILRDIEQYYSTQIDEMPMNITDLA</sequence>
<dbReference type="GO" id="GO:0003723">
    <property type="term" value="F:RNA binding"/>
    <property type="evidence" value="ECO:0007669"/>
    <property type="project" value="UniProtKB-KW"/>
</dbReference>
<evidence type="ECO:0000256" key="4">
    <source>
        <dbReference type="ARBA" id="ARBA00022806"/>
    </source>
</evidence>
<dbReference type="InterPro" id="IPR001650">
    <property type="entry name" value="Helicase_C-like"/>
</dbReference>
<organism evidence="12 13">
    <name type="scientific">Saitozyma podzolica</name>
    <dbReference type="NCBI Taxonomy" id="1890683"/>
    <lineage>
        <taxon>Eukaryota</taxon>
        <taxon>Fungi</taxon>
        <taxon>Dikarya</taxon>
        <taxon>Basidiomycota</taxon>
        <taxon>Agaricomycotina</taxon>
        <taxon>Tremellomycetes</taxon>
        <taxon>Tremellales</taxon>
        <taxon>Trimorphomycetaceae</taxon>
        <taxon>Saitozyma</taxon>
    </lineage>
</organism>
<evidence type="ECO:0000256" key="2">
    <source>
        <dbReference type="ARBA" id="ARBA00022741"/>
    </source>
</evidence>
<evidence type="ECO:0000313" key="13">
    <source>
        <dbReference type="Proteomes" id="UP000279259"/>
    </source>
</evidence>
<evidence type="ECO:0000313" key="12">
    <source>
        <dbReference type="EMBL" id="RSH94685.1"/>
    </source>
</evidence>
<keyword evidence="4 12" id="KW-0347">Helicase</keyword>
<evidence type="ECO:0000259" key="11">
    <source>
        <dbReference type="PROSITE" id="PS51195"/>
    </source>
</evidence>
<dbReference type="AlphaFoldDB" id="A0A427YUL0"/>
<keyword evidence="6" id="KW-0694">RNA-binding</keyword>
<dbReference type="GO" id="GO:0003724">
    <property type="term" value="F:RNA helicase activity"/>
    <property type="evidence" value="ECO:0007669"/>
    <property type="project" value="UniProtKB-EC"/>
</dbReference>
<dbReference type="PROSITE" id="PS51195">
    <property type="entry name" value="Q_MOTIF"/>
    <property type="match status" value="1"/>
</dbReference>
<evidence type="ECO:0000259" key="10">
    <source>
        <dbReference type="PROSITE" id="PS51194"/>
    </source>
</evidence>
<comment type="caution">
    <text evidence="12">The sequence shown here is derived from an EMBL/GenBank/DDBJ whole genome shotgun (WGS) entry which is preliminary data.</text>
</comment>
<keyword evidence="3" id="KW-0378">Hydrolase</keyword>
<evidence type="ECO:0000256" key="7">
    <source>
        <dbReference type="ARBA" id="ARBA00047984"/>
    </source>
</evidence>
<accession>A0A427YUL0</accession>
<protein>
    <recommendedName>
        <fullName evidence="1">RNA helicase</fullName>
        <ecNumber evidence="1">3.6.4.13</ecNumber>
    </recommendedName>
</protein>
<dbReference type="Pfam" id="PF00271">
    <property type="entry name" value="Helicase_C"/>
    <property type="match status" value="1"/>
</dbReference>
<dbReference type="Proteomes" id="UP000279259">
    <property type="component" value="Unassembled WGS sequence"/>
</dbReference>
<dbReference type="InterPro" id="IPR027417">
    <property type="entry name" value="P-loop_NTPase"/>
</dbReference>
<feature type="short sequence motif" description="Q motif" evidence="8">
    <location>
        <begin position="23"/>
        <end position="51"/>
    </location>
</feature>
<dbReference type="InterPro" id="IPR011545">
    <property type="entry name" value="DEAD/DEAH_box_helicase_dom"/>
</dbReference>
<dbReference type="SUPFAM" id="SSF52540">
    <property type="entry name" value="P-loop containing nucleoside triphosphate hydrolases"/>
    <property type="match status" value="1"/>
</dbReference>
<dbReference type="PROSITE" id="PS51192">
    <property type="entry name" value="HELICASE_ATP_BIND_1"/>
    <property type="match status" value="1"/>
</dbReference>
<dbReference type="InterPro" id="IPR014014">
    <property type="entry name" value="RNA_helicase_DEAD_Q_motif"/>
</dbReference>
<dbReference type="Gene3D" id="3.40.50.300">
    <property type="entry name" value="P-loop containing nucleotide triphosphate hydrolases"/>
    <property type="match status" value="2"/>
</dbReference>
<dbReference type="PANTHER" id="PTHR47958">
    <property type="entry name" value="ATP-DEPENDENT RNA HELICASE DBP3"/>
    <property type="match status" value="1"/>
</dbReference>
<keyword evidence="2" id="KW-0547">Nucleotide-binding</keyword>
<dbReference type="PROSITE" id="PS51194">
    <property type="entry name" value="HELICASE_CTER"/>
    <property type="match status" value="1"/>
</dbReference>
<dbReference type="InterPro" id="IPR014001">
    <property type="entry name" value="Helicase_ATP-bd"/>
</dbReference>
<gene>
    <name evidence="12" type="primary">FAL1</name>
    <name evidence="12" type="ORF">EHS25_004490</name>
</gene>
<comment type="catalytic activity">
    <reaction evidence="7">
        <text>ATP + H2O = ADP + phosphate + H(+)</text>
        <dbReference type="Rhea" id="RHEA:13065"/>
        <dbReference type="ChEBI" id="CHEBI:15377"/>
        <dbReference type="ChEBI" id="CHEBI:15378"/>
        <dbReference type="ChEBI" id="CHEBI:30616"/>
        <dbReference type="ChEBI" id="CHEBI:43474"/>
        <dbReference type="ChEBI" id="CHEBI:456216"/>
        <dbReference type="EC" id="3.6.4.13"/>
    </reaction>
</comment>
<dbReference type="SMART" id="SM00490">
    <property type="entry name" value="HELICc"/>
    <property type="match status" value="1"/>
</dbReference>
<keyword evidence="5" id="KW-0067">ATP-binding</keyword>
<dbReference type="Pfam" id="PF00270">
    <property type="entry name" value="DEAD"/>
    <property type="match status" value="1"/>
</dbReference>
<name>A0A427YUL0_9TREE</name>
<reference evidence="12 13" key="1">
    <citation type="submission" date="2018-11" db="EMBL/GenBank/DDBJ databases">
        <title>Genome sequence of Saitozyma podzolica DSM 27192.</title>
        <authorList>
            <person name="Aliyu H."/>
            <person name="Gorte O."/>
            <person name="Ochsenreither K."/>
        </authorList>
    </citation>
    <scope>NUCLEOTIDE SEQUENCE [LARGE SCALE GENOMIC DNA]</scope>
    <source>
        <strain evidence="12 13">DSM 27192</strain>
    </source>
</reference>
<dbReference type="GO" id="GO:0005524">
    <property type="term" value="F:ATP binding"/>
    <property type="evidence" value="ECO:0007669"/>
    <property type="project" value="UniProtKB-KW"/>
</dbReference>
<dbReference type="CDD" id="cd18787">
    <property type="entry name" value="SF2_C_DEAD"/>
    <property type="match status" value="1"/>
</dbReference>